<dbReference type="InterPro" id="IPR019874">
    <property type="entry name" value="RF_methyltr_PrmC"/>
</dbReference>
<proteinExistence type="inferred from homology"/>
<feature type="binding site" evidence="5">
    <location>
        <position position="189"/>
    </location>
    <ligand>
        <name>S-adenosyl-L-methionine</name>
        <dbReference type="ChEBI" id="CHEBI:59789"/>
    </ligand>
</feature>
<dbReference type="NCBIfam" id="TIGR03534">
    <property type="entry name" value="RF_mod_PrmC"/>
    <property type="match status" value="1"/>
</dbReference>
<dbReference type="HAMAP" id="MF_02126">
    <property type="entry name" value="RF_methyltr_PrmC"/>
    <property type="match status" value="1"/>
</dbReference>
<evidence type="ECO:0000256" key="1">
    <source>
        <dbReference type="ARBA" id="ARBA00022603"/>
    </source>
</evidence>
<evidence type="ECO:0000256" key="3">
    <source>
        <dbReference type="ARBA" id="ARBA00022691"/>
    </source>
</evidence>
<dbReference type="GO" id="GO:0032259">
    <property type="term" value="P:methylation"/>
    <property type="evidence" value="ECO:0007669"/>
    <property type="project" value="UniProtKB-KW"/>
</dbReference>
<dbReference type="PROSITE" id="PS00092">
    <property type="entry name" value="N6_MTASE"/>
    <property type="match status" value="1"/>
</dbReference>
<dbReference type="Pfam" id="PF17827">
    <property type="entry name" value="PrmC_N"/>
    <property type="match status" value="1"/>
</dbReference>
<evidence type="ECO:0000256" key="2">
    <source>
        <dbReference type="ARBA" id="ARBA00022679"/>
    </source>
</evidence>
<dbReference type="PANTHER" id="PTHR18895">
    <property type="entry name" value="HEMK METHYLTRANSFERASE"/>
    <property type="match status" value="1"/>
</dbReference>
<dbReference type="PANTHER" id="PTHR18895:SF74">
    <property type="entry name" value="MTRF1L RELEASE FACTOR GLUTAMINE METHYLTRANSFERASE"/>
    <property type="match status" value="1"/>
</dbReference>
<dbReference type="InterPro" id="IPR050320">
    <property type="entry name" value="N5-glutamine_MTase"/>
</dbReference>
<dbReference type="NCBIfam" id="TIGR00536">
    <property type="entry name" value="hemK_fam"/>
    <property type="match status" value="1"/>
</dbReference>
<dbReference type="Pfam" id="PF05175">
    <property type="entry name" value="MTS"/>
    <property type="match status" value="1"/>
</dbReference>
<feature type="binding site" evidence="5">
    <location>
        <begin position="121"/>
        <end position="125"/>
    </location>
    <ligand>
        <name>S-adenosyl-L-methionine</name>
        <dbReference type="ChEBI" id="CHEBI:59789"/>
    </ligand>
</feature>
<feature type="domain" description="Methyltransferase small" evidence="6">
    <location>
        <begin position="113"/>
        <end position="198"/>
    </location>
</feature>
<comment type="function">
    <text evidence="5">Methylates the class 1 translation termination release factors RF1/PrfA and RF2/PrfB on the glutamine residue of the universally conserved GGQ motif.</text>
</comment>
<keyword evidence="2 5" id="KW-0808">Transferase</keyword>
<accession>A0ABZ1C8J2</accession>
<dbReference type="InterPro" id="IPR004556">
    <property type="entry name" value="HemK-like"/>
</dbReference>
<dbReference type="Gene3D" id="1.10.8.10">
    <property type="entry name" value="DNA helicase RuvA subunit, C-terminal domain"/>
    <property type="match status" value="1"/>
</dbReference>
<evidence type="ECO:0000259" key="7">
    <source>
        <dbReference type="Pfam" id="PF17827"/>
    </source>
</evidence>
<dbReference type="EMBL" id="CP139781">
    <property type="protein sequence ID" value="WRQ87695.1"/>
    <property type="molecule type" value="Genomic_DNA"/>
</dbReference>
<reference evidence="8 9" key="2">
    <citation type="submission" date="2023-12" db="EMBL/GenBank/DDBJ databases">
        <title>Description of an unclassified Opitutus bacterium of Verrucomicrobiota.</title>
        <authorList>
            <person name="Zhang D.-F."/>
        </authorList>
    </citation>
    <scope>NUCLEOTIDE SEQUENCE [LARGE SCALE GENOMIC DNA]</scope>
    <source>
        <strain evidence="8 9">WL0086</strain>
    </source>
</reference>
<feature type="binding site" evidence="5">
    <location>
        <position position="173"/>
    </location>
    <ligand>
        <name>S-adenosyl-L-methionine</name>
        <dbReference type="ChEBI" id="CHEBI:59789"/>
    </ligand>
</feature>
<dbReference type="SUPFAM" id="SSF53335">
    <property type="entry name" value="S-adenosyl-L-methionine-dependent methyltransferases"/>
    <property type="match status" value="1"/>
</dbReference>
<dbReference type="InterPro" id="IPR040758">
    <property type="entry name" value="PrmC_N"/>
</dbReference>
<feature type="domain" description="Release factor glutamine methyltransferase N-terminal" evidence="7">
    <location>
        <begin position="6"/>
        <end position="76"/>
    </location>
</feature>
<feature type="binding site" evidence="5">
    <location>
        <position position="144"/>
    </location>
    <ligand>
        <name>S-adenosyl-L-methionine</name>
        <dbReference type="ChEBI" id="CHEBI:59789"/>
    </ligand>
</feature>
<keyword evidence="3 5" id="KW-0949">S-adenosyl-L-methionine</keyword>
<evidence type="ECO:0000313" key="8">
    <source>
        <dbReference type="EMBL" id="WRQ87695.1"/>
    </source>
</evidence>
<evidence type="ECO:0000259" key="6">
    <source>
        <dbReference type="Pfam" id="PF05175"/>
    </source>
</evidence>
<evidence type="ECO:0000256" key="4">
    <source>
        <dbReference type="ARBA" id="ARBA00048391"/>
    </source>
</evidence>
<dbReference type="GO" id="GO:0102559">
    <property type="term" value="F:peptide chain release factor N(5)-glutamine methyltransferase activity"/>
    <property type="evidence" value="ECO:0007669"/>
    <property type="project" value="UniProtKB-EC"/>
</dbReference>
<organism evidence="8 9">
    <name type="scientific">Actomonas aquatica</name>
    <dbReference type="NCBI Taxonomy" id="2866162"/>
    <lineage>
        <taxon>Bacteria</taxon>
        <taxon>Pseudomonadati</taxon>
        <taxon>Verrucomicrobiota</taxon>
        <taxon>Opitutia</taxon>
        <taxon>Opitutales</taxon>
        <taxon>Opitutaceae</taxon>
        <taxon>Actomonas</taxon>
    </lineage>
</organism>
<keyword evidence="9" id="KW-1185">Reference proteome</keyword>
<keyword evidence="1 5" id="KW-0489">Methyltransferase</keyword>
<evidence type="ECO:0000313" key="9">
    <source>
        <dbReference type="Proteomes" id="UP000738431"/>
    </source>
</evidence>
<sequence>MISLLEVLQKSAAFLESKGVEHGRLNAELLVGHALGLQRMQLYLQFERLLPEKELELIRPLVKRRSQREPLQHIIGSVEFAGVELKVDRRALIPRPETEYLVELVTAACGETPPQRFADLGTGSGALACALATAWPAAQGVAVDISSEALALAGENVTSLGLAERVRLVESDWFNAIDPSERFGVIVANPPYLTADEVAETTPEVKDHEPAVALSTAPDGLDGLRAIIERAQDFLEPGGLLAMETGIAQHETLKQWLLEAGYVEVASRQDLTERDRFVFGRKAR</sequence>
<name>A0ABZ1C8J2_9BACT</name>
<comment type="similarity">
    <text evidence="5">Belongs to the protein N5-glutamine methyltransferase family. PrmC subfamily.</text>
</comment>
<dbReference type="EC" id="2.1.1.297" evidence="5"/>
<dbReference type="CDD" id="cd02440">
    <property type="entry name" value="AdoMet_MTases"/>
    <property type="match status" value="1"/>
</dbReference>
<dbReference type="InterPro" id="IPR002052">
    <property type="entry name" value="DNA_methylase_N6_adenine_CS"/>
</dbReference>
<dbReference type="RefSeq" id="WP_221030147.1">
    <property type="nucleotide sequence ID" value="NZ_CP139781.1"/>
</dbReference>
<protein>
    <recommendedName>
        <fullName evidence="5">Release factor glutamine methyltransferase</fullName>
        <shortName evidence="5">RF MTase</shortName>
        <ecNumber evidence="5">2.1.1.297</ecNumber>
    </recommendedName>
    <alternativeName>
        <fullName evidence="5">N5-glutamine methyltransferase PrmC</fullName>
    </alternativeName>
    <alternativeName>
        <fullName evidence="5">Protein-(glutamine-N5) MTase PrmC</fullName>
    </alternativeName>
    <alternativeName>
        <fullName evidence="5">Protein-glutamine N-methyltransferase PrmC</fullName>
    </alternativeName>
</protein>
<dbReference type="InterPro" id="IPR029063">
    <property type="entry name" value="SAM-dependent_MTases_sf"/>
</dbReference>
<feature type="binding site" evidence="5">
    <location>
        <begin position="189"/>
        <end position="192"/>
    </location>
    <ligand>
        <name>substrate</name>
    </ligand>
</feature>
<dbReference type="Proteomes" id="UP000738431">
    <property type="component" value="Chromosome"/>
</dbReference>
<evidence type="ECO:0000256" key="5">
    <source>
        <dbReference type="HAMAP-Rule" id="MF_02126"/>
    </source>
</evidence>
<comment type="catalytic activity">
    <reaction evidence="4 5">
        <text>L-glutaminyl-[peptide chain release factor] + S-adenosyl-L-methionine = N(5)-methyl-L-glutaminyl-[peptide chain release factor] + S-adenosyl-L-homocysteine + H(+)</text>
        <dbReference type="Rhea" id="RHEA:42896"/>
        <dbReference type="Rhea" id="RHEA-COMP:10271"/>
        <dbReference type="Rhea" id="RHEA-COMP:10272"/>
        <dbReference type="ChEBI" id="CHEBI:15378"/>
        <dbReference type="ChEBI" id="CHEBI:30011"/>
        <dbReference type="ChEBI" id="CHEBI:57856"/>
        <dbReference type="ChEBI" id="CHEBI:59789"/>
        <dbReference type="ChEBI" id="CHEBI:61891"/>
        <dbReference type="EC" id="2.1.1.297"/>
    </reaction>
</comment>
<gene>
    <name evidence="5 8" type="primary">prmC</name>
    <name evidence="8" type="ORF">K1X11_023025</name>
</gene>
<reference evidence="8 9" key="1">
    <citation type="submission" date="2021-08" db="EMBL/GenBank/DDBJ databases">
        <authorList>
            <person name="Zhang D."/>
            <person name="Zhang A."/>
            <person name="Wang L."/>
        </authorList>
    </citation>
    <scope>NUCLEOTIDE SEQUENCE [LARGE SCALE GENOMIC DNA]</scope>
    <source>
        <strain evidence="8 9">WL0086</strain>
    </source>
</reference>
<dbReference type="InterPro" id="IPR007848">
    <property type="entry name" value="Small_mtfrase_dom"/>
</dbReference>
<dbReference type="Gene3D" id="3.40.50.150">
    <property type="entry name" value="Vaccinia Virus protein VP39"/>
    <property type="match status" value="1"/>
</dbReference>